<feature type="transmembrane region" description="Helical" evidence="1">
    <location>
        <begin position="86"/>
        <end position="103"/>
    </location>
</feature>
<evidence type="ECO:0000313" key="2">
    <source>
        <dbReference type="EMBL" id="BDG10076.1"/>
    </source>
</evidence>
<dbReference type="RefSeq" id="WP_248342470.1">
    <property type="nucleotide sequence ID" value="NZ_AP025592.1"/>
</dbReference>
<dbReference type="EMBL" id="AP025592">
    <property type="protein sequence ID" value="BDG10076.1"/>
    <property type="molecule type" value="Genomic_DNA"/>
</dbReference>
<evidence type="ECO:0000313" key="3">
    <source>
        <dbReference type="Proteomes" id="UP001162734"/>
    </source>
</evidence>
<keyword evidence="1" id="KW-0472">Membrane</keyword>
<organism evidence="2 3">
    <name type="scientific">Anaeromyxobacter paludicola</name>
    <dbReference type="NCBI Taxonomy" id="2918171"/>
    <lineage>
        <taxon>Bacteria</taxon>
        <taxon>Pseudomonadati</taxon>
        <taxon>Myxococcota</taxon>
        <taxon>Myxococcia</taxon>
        <taxon>Myxococcales</taxon>
        <taxon>Cystobacterineae</taxon>
        <taxon>Anaeromyxobacteraceae</taxon>
        <taxon>Anaeromyxobacter</taxon>
    </lineage>
</organism>
<protein>
    <submittedName>
        <fullName evidence="2">Uncharacterized protein</fullName>
    </submittedName>
</protein>
<name>A0ABM7XDY7_9BACT</name>
<dbReference type="Proteomes" id="UP001162734">
    <property type="component" value="Chromosome"/>
</dbReference>
<keyword evidence="1" id="KW-0812">Transmembrane</keyword>
<proteinExistence type="predicted"/>
<feature type="transmembrane region" description="Helical" evidence="1">
    <location>
        <begin position="109"/>
        <end position="126"/>
    </location>
</feature>
<gene>
    <name evidence="2" type="ORF">AMPC_31890</name>
</gene>
<evidence type="ECO:0000256" key="1">
    <source>
        <dbReference type="SAM" id="Phobius"/>
    </source>
</evidence>
<sequence>MRRSIRAALLGAIASLLAASAIPVGVAFFLRPDGSLVGIPRAVLAGSPFESFRIPGLVLATVVGGSTLFAAVLLARRARSARMATVVAGTIVVGWIAVQVLLIGYVSPLQPLVSVLGVVLLGGALAM</sequence>
<feature type="transmembrane region" description="Helical" evidence="1">
    <location>
        <begin position="54"/>
        <end position="74"/>
    </location>
</feature>
<accession>A0ABM7XDY7</accession>
<keyword evidence="3" id="KW-1185">Reference proteome</keyword>
<keyword evidence="1" id="KW-1133">Transmembrane helix</keyword>
<reference evidence="3" key="1">
    <citation type="journal article" date="2022" name="Int. J. Syst. Evol. Microbiol.">
        <title>Anaeromyxobacter oryzae sp. nov., Anaeromyxobacter diazotrophicus sp. nov. and Anaeromyxobacter paludicola sp. nov., isolated from paddy soils.</title>
        <authorList>
            <person name="Itoh H."/>
            <person name="Xu Z."/>
            <person name="Mise K."/>
            <person name="Masuda Y."/>
            <person name="Ushijima N."/>
            <person name="Hayakawa C."/>
            <person name="Shiratori Y."/>
            <person name="Senoo K."/>
        </authorList>
    </citation>
    <scope>NUCLEOTIDE SEQUENCE [LARGE SCALE GENOMIC DNA]</scope>
    <source>
        <strain evidence="3">Red630</strain>
    </source>
</reference>